<dbReference type="PANTHER" id="PTHR36353">
    <property type="entry name" value="TRANSMEMBRANE PROTEIN"/>
    <property type="match status" value="1"/>
</dbReference>
<dbReference type="Proteomes" id="UP001515500">
    <property type="component" value="Chromosome 2"/>
</dbReference>
<feature type="transmembrane region" description="Helical" evidence="2">
    <location>
        <begin position="347"/>
        <end position="367"/>
    </location>
</feature>
<protein>
    <submittedName>
        <fullName evidence="4">LOW QUALITY PROTEIN: uncharacterized protein LOC120280360</fullName>
    </submittedName>
</protein>
<accession>A0AB40CSX7</accession>
<evidence type="ECO:0000313" key="3">
    <source>
        <dbReference type="Proteomes" id="UP001515500"/>
    </source>
</evidence>
<feature type="transmembrane region" description="Helical" evidence="2">
    <location>
        <begin position="149"/>
        <end position="170"/>
    </location>
</feature>
<proteinExistence type="predicted"/>
<keyword evidence="2" id="KW-0472">Membrane</keyword>
<dbReference type="AlphaFoldDB" id="A0AB40CSX7"/>
<feature type="compositionally biased region" description="Pro residues" evidence="1">
    <location>
        <begin position="66"/>
        <end position="84"/>
    </location>
</feature>
<keyword evidence="2" id="KW-1133">Transmembrane helix</keyword>
<reference evidence="4" key="1">
    <citation type="submission" date="2025-08" db="UniProtKB">
        <authorList>
            <consortium name="RefSeq"/>
        </authorList>
    </citation>
    <scope>IDENTIFICATION</scope>
</reference>
<feature type="region of interest" description="Disordered" evidence="1">
    <location>
        <begin position="60"/>
        <end position="99"/>
    </location>
</feature>
<feature type="transmembrane region" description="Helical" evidence="2">
    <location>
        <begin position="264"/>
        <end position="285"/>
    </location>
</feature>
<dbReference type="GeneID" id="120280360"/>
<feature type="transmembrane region" description="Helical" evidence="2">
    <location>
        <begin position="306"/>
        <end position="327"/>
    </location>
</feature>
<dbReference type="PANTHER" id="PTHR36353:SF1">
    <property type="entry name" value="TRANSMEMBRANE PROTEIN"/>
    <property type="match status" value="1"/>
</dbReference>
<dbReference type="RefSeq" id="XP_039143119.1">
    <property type="nucleotide sequence ID" value="XM_039287185.1"/>
</dbReference>
<keyword evidence="3" id="KW-1185">Reference proteome</keyword>
<feature type="transmembrane region" description="Helical" evidence="2">
    <location>
        <begin position="21"/>
        <end position="42"/>
    </location>
</feature>
<evidence type="ECO:0000313" key="4">
    <source>
        <dbReference type="RefSeq" id="XP_039143119.1"/>
    </source>
</evidence>
<sequence length="392" mass="42860">MPLRPDLRSTGHVLRQSHSTFVSAALPLLLAAILLLSFRSALLAGTLTLTSLSDRNPSLLSLLSSPPSPPPPPRRLPRRSPPPTLSSTLPTTFSRRSLPYPPTPLFPRLLLTSSSFPPSPVHFVLPAAAAAAADLAANHLDRADAVAFLYLLTVLSLAHSLAIIGFIFVYSSALGIVFFSVATAHLGHPISLVDALVSGASLGIRRLSGFVFLKWSVRDALIQFLCICFFSEIADQAKLFKLFIKVKLMPFSHSGGGGLWDPELSGFLFAWMVLDTAASLLLSVHPWVMIMDHNERRRGRDLAREGFYLVSLMPVQAFCIKCLETVLCGSLGRWAAVMAGERSIAGLLHSMAEVYFMVVWLVYYFTVRCKDAELDGRRFGRGDLEDCLSGLR</sequence>
<name>A0AB40CSX7_DIOCR</name>
<feature type="compositionally biased region" description="Low complexity" evidence="1">
    <location>
        <begin position="85"/>
        <end position="98"/>
    </location>
</feature>
<gene>
    <name evidence="4" type="primary">LOC120280360</name>
</gene>
<keyword evidence="2" id="KW-0812">Transmembrane</keyword>
<evidence type="ECO:0000256" key="2">
    <source>
        <dbReference type="SAM" id="Phobius"/>
    </source>
</evidence>
<dbReference type="Pfam" id="PF25105">
    <property type="entry name" value="DUF7813"/>
    <property type="match status" value="2"/>
</dbReference>
<dbReference type="InterPro" id="IPR056715">
    <property type="entry name" value="DUF7813"/>
</dbReference>
<organism evidence="3 4">
    <name type="scientific">Dioscorea cayennensis subsp. rotundata</name>
    <name type="common">White Guinea yam</name>
    <name type="synonym">Dioscorea rotundata</name>
    <dbReference type="NCBI Taxonomy" id="55577"/>
    <lineage>
        <taxon>Eukaryota</taxon>
        <taxon>Viridiplantae</taxon>
        <taxon>Streptophyta</taxon>
        <taxon>Embryophyta</taxon>
        <taxon>Tracheophyta</taxon>
        <taxon>Spermatophyta</taxon>
        <taxon>Magnoliopsida</taxon>
        <taxon>Liliopsida</taxon>
        <taxon>Dioscoreales</taxon>
        <taxon>Dioscoreaceae</taxon>
        <taxon>Dioscorea</taxon>
    </lineage>
</organism>
<evidence type="ECO:0000256" key="1">
    <source>
        <dbReference type="SAM" id="MobiDB-lite"/>
    </source>
</evidence>